<keyword evidence="1" id="KW-0472">Membrane</keyword>
<feature type="transmembrane region" description="Helical" evidence="1">
    <location>
        <begin position="12"/>
        <end position="34"/>
    </location>
</feature>
<keyword evidence="1" id="KW-1133">Transmembrane helix</keyword>
<dbReference type="Proteomes" id="UP000221020">
    <property type="component" value="Unassembled WGS sequence"/>
</dbReference>
<evidence type="ECO:0000313" key="2">
    <source>
        <dbReference type="EMBL" id="PED82070.1"/>
    </source>
</evidence>
<keyword evidence="1" id="KW-0812">Transmembrane</keyword>
<evidence type="ECO:0000256" key="1">
    <source>
        <dbReference type="SAM" id="Phobius"/>
    </source>
</evidence>
<name>A0AA91VDD5_9BACI</name>
<dbReference type="InterPro" id="IPR025440">
    <property type="entry name" value="DUF4306"/>
</dbReference>
<organism evidence="2 3">
    <name type="scientific">Bacillus pseudomycoides</name>
    <dbReference type="NCBI Taxonomy" id="64104"/>
    <lineage>
        <taxon>Bacteria</taxon>
        <taxon>Bacillati</taxon>
        <taxon>Bacillota</taxon>
        <taxon>Bacilli</taxon>
        <taxon>Bacillales</taxon>
        <taxon>Bacillaceae</taxon>
        <taxon>Bacillus</taxon>
        <taxon>Bacillus cereus group</taxon>
    </lineage>
</organism>
<dbReference type="EMBL" id="NVOR01000045">
    <property type="protein sequence ID" value="PED82070.1"/>
    <property type="molecule type" value="Genomic_DNA"/>
</dbReference>
<feature type="transmembrane region" description="Helical" evidence="1">
    <location>
        <begin position="70"/>
        <end position="91"/>
    </location>
</feature>
<accession>A0AA91VDD5</accession>
<gene>
    <name evidence="2" type="ORF">CON65_13675</name>
</gene>
<protein>
    <recommendedName>
        <fullName evidence="4">DUF4306 domain-containing protein</fullName>
    </recommendedName>
</protein>
<comment type="caution">
    <text evidence="2">The sequence shown here is derived from an EMBL/GenBank/DDBJ whole genome shotgun (WGS) entry which is preliminary data.</text>
</comment>
<proteinExistence type="predicted"/>
<dbReference type="AlphaFoldDB" id="A0AA91VDD5"/>
<feature type="transmembrane region" description="Helical" evidence="1">
    <location>
        <begin position="98"/>
        <end position="117"/>
    </location>
</feature>
<evidence type="ECO:0000313" key="3">
    <source>
        <dbReference type="Proteomes" id="UP000221020"/>
    </source>
</evidence>
<dbReference type="Pfam" id="PF14154">
    <property type="entry name" value="DUF4306"/>
    <property type="match status" value="2"/>
</dbReference>
<sequence length="196" mass="23073">MKKTTIHWLQYILNLPILFVSFFVTSIIASYLMISENWKDYLVFTPQTTTDKGHIYIIDTFIYAFKIEPIAATIFILSAIYLIGIIITRWLYWRKNKIGFIGLQLMIVIPIFIYTLLVAHSEGTMIIVEENWEKYLVFSPKSITDTNQIYYIDRLLYGIQKLPIFGTVFILSFLYVIGLIVSKVSYKIRFHKNRNT</sequence>
<reference evidence="2 3" key="1">
    <citation type="submission" date="2017-09" db="EMBL/GenBank/DDBJ databases">
        <title>Large-scale bioinformatics analysis of Bacillus genomes uncovers conserved roles of natural products in bacterial physiology.</title>
        <authorList>
            <consortium name="Agbiome Team Llc"/>
            <person name="Bleich R.M."/>
            <person name="Grubbs K.J."/>
            <person name="Santa Maria K.C."/>
            <person name="Allen S.E."/>
            <person name="Farag S."/>
            <person name="Shank E.A."/>
            <person name="Bowers A."/>
        </authorList>
    </citation>
    <scope>NUCLEOTIDE SEQUENCE [LARGE SCALE GENOMIC DNA]</scope>
    <source>
        <strain evidence="2 3">AFS092012</strain>
    </source>
</reference>
<feature type="transmembrane region" description="Helical" evidence="1">
    <location>
        <begin position="164"/>
        <end position="186"/>
    </location>
</feature>
<dbReference type="RefSeq" id="WP_097894536.1">
    <property type="nucleotide sequence ID" value="NZ_NVOR01000045.1"/>
</dbReference>
<evidence type="ECO:0008006" key="4">
    <source>
        <dbReference type="Google" id="ProtNLM"/>
    </source>
</evidence>